<dbReference type="SMR" id="A0A386KH92"/>
<evidence type="ECO:0000256" key="3">
    <source>
        <dbReference type="SAM" id="MobiDB-lite"/>
    </source>
</evidence>
<dbReference type="Proteomes" id="UP000278863">
    <property type="component" value="Segment"/>
</dbReference>
<dbReference type="InterPro" id="IPR050570">
    <property type="entry name" value="Cell_wall_metabolism_enzyme"/>
</dbReference>
<name>A0A386KH92_9CAUD</name>
<gene>
    <name evidence="5" type="primary">27</name>
    <name evidence="5" type="ORF">SEA_SWEETS_27</name>
</gene>
<feature type="compositionally biased region" description="Pro residues" evidence="3">
    <location>
        <begin position="143"/>
        <end position="154"/>
    </location>
</feature>
<dbReference type="InterPro" id="IPR011055">
    <property type="entry name" value="Dup_hybrid_motif"/>
</dbReference>
<sequence length="438" mass="47075">MADRFFPMRDGTYTLSSGFGARWGTQHRGLDFAAKDGTPIYAAQAGTVAYIGPAQGFGQWIVIDHPAADGAGTTVYGHMWNAFATGLKAGDRVQAGQLIAYVGANGQSTGPHLHFEVHPTVWRQGSQIDPLPWLHGSRNPGDAPAPAPADPPASAPLGGQRMQDPFTGEVWSPNRSVRQKPAPRWIAIHTQEGGRTARDLCEGWLAKRESQVSYHVAVDDREILKVVAESDRPWAAANANDYAFHVVAAGSYAGWSRGKWLETDASDGKNEDVELTNLAKVCAWWCQKYGIPAEWIGGRGVPWGLDGICGHEDFGAWGGGHHDPGPGFPADELIRRVRALLGGSTPEPLPPAPPVALPGTNPDQYAGVLLYRGRPGQDPRQVRVLQTRLKRAYSKLDVDGIFGPHTEACVRDYQHLHPPLVADGIVGPATAAALGLVF</sequence>
<dbReference type="GO" id="GO:0008745">
    <property type="term" value="F:N-acetylmuramoyl-L-alanine amidase activity"/>
    <property type="evidence" value="ECO:0007669"/>
    <property type="project" value="InterPro"/>
</dbReference>
<dbReference type="Pfam" id="PF01551">
    <property type="entry name" value="Peptidase_M23"/>
    <property type="match status" value="1"/>
</dbReference>
<evidence type="ECO:0000256" key="1">
    <source>
        <dbReference type="ARBA" id="ARBA00022529"/>
    </source>
</evidence>
<dbReference type="Gene3D" id="3.40.80.10">
    <property type="entry name" value="Peptidoglycan recognition protein-like"/>
    <property type="match status" value="1"/>
</dbReference>
<dbReference type="GO" id="GO:0009253">
    <property type="term" value="P:peptidoglycan catabolic process"/>
    <property type="evidence" value="ECO:0007669"/>
    <property type="project" value="InterPro"/>
</dbReference>
<dbReference type="InterPro" id="IPR002477">
    <property type="entry name" value="Peptidoglycan-bd-like"/>
</dbReference>
<dbReference type="GO" id="GO:0004222">
    <property type="term" value="F:metalloendopeptidase activity"/>
    <property type="evidence" value="ECO:0007669"/>
    <property type="project" value="TreeGrafter"/>
</dbReference>
<protein>
    <submittedName>
        <fullName evidence="5">Lysin A</fullName>
    </submittedName>
</protein>
<accession>A0A386KH92</accession>
<dbReference type="SMART" id="SM00644">
    <property type="entry name" value="Ami_2"/>
    <property type="match status" value="1"/>
</dbReference>
<dbReference type="Pfam" id="PF01510">
    <property type="entry name" value="Amidase_2"/>
    <property type="match status" value="1"/>
</dbReference>
<dbReference type="InterPro" id="IPR016047">
    <property type="entry name" value="M23ase_b-sheet_dom"/>
</dbReference>
<reference evidence="6" key="1">
    <citation type="submission" date="2018-08" db="EMBL/GenBank/DDBJ databases">
        <authorList>
            <person name="Pope W.H."/>
            <person name="Garlena R.A."/>
            <person name="Russell D.A."/>
            <person name="Jacobs-Sera D."/>
            <person name="Hatfull G.F."/>
        </authorList>
    </citation>
    <scope>NUCLEOTIDE SEQUENCE [LARGE SCALE GENOMIC DNA]</scope>
</reference>
<dbReference type="InterPro" id="IPR036505">
    <property type="entry name" value="Amidase/PGRP_sf"/>
</dbReference>
<keyword evidence="2" id="KW-0081">Bacteriolytic enzyme</keyword>
<dbReference type="CDD" id="cd12797">
    <property type="entry name" value="M23_peptidase"/>
    <property type="match status" value="1"/>
</dbReference>
<dbReference type="EMBL" id="MH779515">
    <property type="protein sequence ID" value="AYD84680.1"/>
    <property type="molecule type" value="Genomic_DNA"/>
</dbReference>
<dbReference type="Gene3D" id="2.70.70.10">
    <property type="entry name" value="Glucose Permease (Domain IIA)"/>
    <property type="match status" value="1"/>
</dbReference>
<keyword evidence="1" id="KW-0929">Antimicrobial</keyword>
<dbReference type="Pfam" id="PF01471">
    <property type="entry name" value="PG_binding_1"/>
    <property type="match status" value="1"/>
</dbReference>
<evidence type="ECO:0000256" key="2">
    <source>
        <dbReference type="ARBA" id="ARBA00022638"/>
    </source>
</evidence>
<evidence type="ECO:0000259" key="4">
    <source>
        <dbReference type="SMART" id="SM00644"/>
    </source>
</evidence>
<dbReference type="Gene3D" id="1.10.101.10">
    <property type="entry name" value="PGBD-like superfamily/PGBD"/>
    <property type="match status" value="1"/>
</dbReference>
<feature type="domain" description="N-acetylmuramoyl-L-alanine amidase" evidence="4">
    <location>
        <begin position="172"/>
        <end position="325"/>
    </location>
</feature>
<feature type="region of interest" description="Disordered" evidence="3">
    <location>
        <begin position="131"/>
        <end position="167"/>
    </location>
</feature>
<proteinExistence type="predicted"/>
<dbReference type="SUPFAM" id="SSF55846">
    <property type="entry name" value="N-acetylmuramoyl-L-alanine amidase-like"/>
    <property type="match status" value="1"/>
</dbReference>
<dbReference type="InterPro" id="IPR036366">
    <property type="entry name" value="PGBDSf"/>
</dbReference>
<dbReference type="InterPro" id="IPR002502">
    <property type="entry name" value="Amidase_domain"/>
</dbReference>
<dbReference type="GO" id="GO:0042742">
    <property type="term" value="P:defense response to bacterium"/>
    <property type="evidence" value="ECO:0007669"/>
    <property type="project" value="UniProtKB-KW"/>
</dbReference>
<dbReference type="InterPro" id="IPR036365">
    <property type="entry name" value="PGBD-like_sf"/>
</dbReference>
<evidence type="ECO:0000313" key="6">
    <source>
        <dbReference type="Proteomes" id="UP000278863"/>
    </source>
</evidence>
<dbReference type="SUPFAM" id="SSF51261">
    <property type="entry name" value="Duplicated hybrid motif"/>
    <property type="match status" value="1"/>
</dbReference>
<organism evidence="5 6">
    <name type="scientific">Mycobacterium phage Sweets</name>
    <dbReference type="NCBI Taxonomy" id="2315545"/>
    <lineage>
        <taxon>Viruses</taxon>
        <taxon>Duplodnaviria</taxon>
        <taxon>Heunggongvirae</taxon>
        <taxon>Uroviricota</taxon>
        <taxon>Caudoviricetes</taxon>
        <taxon>Gclasvirinae</taxon>
        <taxon>Liefievirus</taxon>
        <taxon>Liefievirus halo</taxon>
        <taxon>Mycobacterium virus Halo</taxon>
    </lineage>
</organism>
<dbReference type="PANTHER" id="PTHR21666:SF270">
    <property type="entry name" value="MUREIN HYDROLASE ACTIVATOR ENVC"/>
    <property type="match status" value="1"/>
</dbReference>
<dbReference type="SUPFAM" id="SSF47090">
    <property type="entry name" value="PGBD-like"/>
    <property type="match status" value="1"/>
</dbReference>
<dbReference type="PANTHER" id="PTHR21666">
    <property type="entry name" value="PEPTIDASE-RELATED"/>
    <property type="match status" value="1"/>
</dbReference>
<evidence type="ECO:0000313" key="5">
    <source>
        <dbReference type="EMBL" id="AYD84680.1"/>
    </source>
</evidence>
<dbReference type="GO" id="GO:0001897">
    <property type="term" value="P:symbiont-mediated cytolysis of host cell"/>
    <property type="evidence" value="ECO:0007669"/>
    <property type="project" value="UniProtKB-ARBA"/>
</dbReference>